<dbReference type="EMBL" id="AQGQ01000048">
    <property type="protein sequence ID" value="EOD55392.1"/>
    <property type="molecule type" value="Genomic_DNA"/>
</dbReference>
<dbReference type="EC" id="3.1.4.52" evidence="2"/>
<keyword evidence="8" id="KW-0472">Membrane</keyword>
<dbReference type="AlphaFoldDB" id="R1F6K6"/>
<dbReference type="PROSITE" id="PS50883">
    <property type="entry name" value="EAL"/>
    <property type="match status" value="1"/>
</dbReference>
<dbReference type="Gene3D" id="3.20.20.450">
    <property type="entry name" value="EAL domain"/>
    <property type="match status" value="1"/>
</dbReference>
<dbReference type="Pfam" id="PF00563">
    <property type="entry name" value="EAL"/>
    <property type="match status" value="1"/>
</dbReference>
<dbReference type="RefSeq" id="WP_005899312.1">
    <property type="nucleotide sequence ID" value="NZ_AQGQ01000048.1"/>
</dbReference>
<evidence type="ECO:0000313" key="12">
    <source>
        <dbReference type="Proteomes" id="UP000013526"/>
    </source>
</evidence>
<dbReference type="CDD" id="cd01948">
    <property type="entry name" value="EAL"/>
    <property type="match status" value="1"/>
</dbReference>
<dbReference type="PATRIC" id="fig|1268236.3.peg.1826"/>
<organism evidence="11 12">
    <name type="scientific">Aeromonas molluscorum 848</name>
    <dbReference type="NCBI Taxonomy" id="1268236"/>
    <lineage>
        <taxon>Bacteria</taxon>
        <taxon>Pseudomonadati</taxon>
        <taxon>Pseudomonadota</taxon>
        <taxon>Gammaproteobacteria</taxon>
        <taxon>Aeromonadales</taxon>
        <taxon>Aeromonadaceae</taxon>
        <taxon>Aeromonas</taxon>
    </lineage>
</organism>
<evidence type="ECO:0000256" key="9">
    <source>
        <dbReference type="ARBA" id="ARBA00034290"/>
    </source>
</evidence>
<evidence type="ECO:0000256" key="3">
    <source>
        <dbReference type="ARBA" id="ARBA00022475"/>
    </source>
</evidence>
<evidence type="ECO:0000256" key="2">
    <source>
        <dbReference type="ARBA" id="ARBA00012282"/>
    </source>
</evidence>
<dbReference type="InterPro" id="IPR035919">
    <property type="entry name" value="EAL_sf"/>
</dbReference>
<dbReference type="Proteomes" id="UP000013526">
    <property type="component" value="Unassembled WGS sequence"/>
</dbReference>
<dbReference type="OrthoDB" id="675397at2"/>
<reference evidence="11 12" key="1">
    <citation type="journal article" date="2013" name="Genome Announc.">
        <title>Draft Genome Sequence of Aeromonas molluscorum Strain 848TT, Isolated from Bivalve Molluscs.</title>
        <authorList>
            <person name="Spataro N."/>
            <person name="Farfan M."/>
            <person name="Albarral V."/>
            <person name="Sanglas A."/>
            <person name="Loren J.G."/>
            <person name="Fuste M.C."/>
            <person name="Bosch E."/>
        </authorList>
    </citation>
    <scope>NUCLEOTIDE SEQUENCE [LARGE SCALE GENOMIC DNA]</scope>
    <source>
        <strain evidence="11 12">848</strain>
    </source>
</reference>
<name>R1F6K6_9GAMM</name>
<evidence type="ECO:0000256" key="6">
    <source>
        <dbReference type="ARBA" id="ARBA00022801"/>
    </source>
</evidence>
<evidence type="ECO:0000313" key="11">
    <source>
        <dbReference type="EMBL" id="EOD55392.1"/>
    </source>
</evidence>
<evidence type="ECO:0000256" key="8">
    <source>
        <dbReference type="ARBA" id="ARBA00023136"/>
    </source>
</evidence>
<dbReference type="SUPFAM" id="SSF141868">
    <property type="entry name" value="EAL domain-like"/>
    <property type="match status" value="1"/>
</dbReference>
<keyword evidence="12" id="KW-1185">Reference proteome</keyword>
<dbReference type="InterPro" id="IPR024744">
    <property type="entry name" value="CSS-motif_dom"/>
</dbReference>
<dbReference type="GO" id="GO:0071111">
    <property type="term" value="F:cyclic-guanylate-specific phosphodiesterase activity"/>
    <property type="evidence" value="ECO:0007669"/>
    <property type="project" value="UniProtKB-EC"/>
</dbReference>
<dbReference type="FunFam" id="3.20.20.450:FF:000001">
    <property type="entry name" value="Cyclic di-GMP phosphodiesterase yahA"/>
    <property type="match status" value="1"/>
</dbReference>
<dbReference type="PANTHER" id="PTHR33121">
    <property type="entry name" value="CYCLIC DI-GMP PHOSPHODIESTERASE PDEF"/>
    <property type="match status" value="1"/>
</dbReference>
<proteinExistence type="predicted"/>
<gene>
    <name evidence="11" type="ORF">G113_09235</name>
</gene>
<accession>R1F6K6</accession>
<keyword evidence="7" id="KW-1133">Transmembrane helix</keyword>
<keyword evidence="3" id="KW-1003">Cell membrane</keyword>
<evidence type="ECO:0000256" key="5">
    <source>
        <dbReference type="ARBA" id="ARBA00022692"/>
    </source>
</evidence>
<dbReference type="InterPro" id="IPR050706">
    <property type="entry name" value="Cyclic-di-GMP_PDE-like"/>
</dbReference>
<sequence length="525" mass="58366">MPFRRFKLRQQLMRGVLSCLAFLVILLLGASIIGWQTTSDMSTDANARLHQARDKFDHMLDNAHQAAMAVKPELGKSCDDVALLLRQQVATVPDVRSVNLTRGNRIYCTSLFGDFDKDYDPSGYAQGQLDLAPGNAITPDRALIVYRAQGEGGSVLVGVDGYYLANTLQLMSREVPMILQVGQRWMGTNGHVSDGEPSIEGKRFDIASQHYAYRLNSSITPQQYWQHAWNYSNGSMALYLLLALLAAGVAFWALGRPVSPEQELARALAKEEFIPYLQPVVKAIDGGYTGCEVLMRWQHPQQGMIPPDRFIPMAEASGLIIPMTSALMRQVRERFAPKAKALPVGFHFGFNICARHCQDLSLVEDCRAFLKAFAANPVKLVLELTERELIESTPMTDRLFAELHDLGIFIAIDDFGTGHSSLTYLQKFQVDFLKIDQSFVGMIGSDALSSHIVDNVIDLATRLGLMLVAEGVETQLQADYLRAHKVDFLQGYLFSRPLPMAEFERLFPTLDKSGSLPSEISAQQA</sequence>
<keyword evidence="5" id="KW-0812">Transmembrane</keyword>
<evidence type="ECO:0000259" key="10">
    <source>
        <dbReference type="PROSITE" id="PS50883"/>
    </source>
</evidence>
<comment type="caution">
    <text evidence="11">The sequence shown here is derived from an EMBL/GenBank/DDBJ whole genome shotgun (WGS) entry which is preliminary data.</text>
</comment>
<evidence type="ECO:0000256" key="4">
    <source>
        <dbReference type="ARBA" id="ARBA00022636"/>
    </source>
</evidence>
<comment type="catalytic activity">
    <reaction evidence="9">
        <text>3',3'-c-di-GMP + H2O = 5'-phosphoguanylyl(3'-&gt;5')guanosine + H(+)</text>
        <dbReference type="Rhea" id="RHEA:24902"/>
        <dbReference type="ChEBI" id="CHEBI:15377"/>
        <dbReference type="ChEBI" id="CHEBI:15378"/>
        <dbReference type="ChEBI" id="CHEBI:58754"/>
        <dbReference type="ChEBI" id="CHEBI:58805"/>
        <dbReference type="EC" id="3.1.4.52"/>
    </reaction>
</comment>
<dbReference type="GO" id="GO:0005886">
    <property type="term" value="C:plasma membrane"/>
    <property type="evidence" value="ECO:0007669"/>
    <property type="project" value="UniProtKB-SubCell"/>
</dbReference>
<keyword evidence="6" id="KW-0378">Hydrolase</keyword>
<protein>
    <recommendedName>
        <fullName evidence="2">cyclic-guanylate-specific phosphodiesterase</fullName>
        <ecNumber evidence="2">3.1.4.52</ecNumber>
    </recommendedName>
</protein>
<dbReference type="InterPro" id="IPR001633">
    <property type="entry name" value="EAL_dom"/>
</dbReference>
<dbReference type="PANTHER" id="PTHR33121:SF80">
    <property type="entry name" value="CYCLIC DI-GMP PHOSPHODIESTERASE PDEL"/>
    <property type="match status" value="1"/>
</dbReference>
<comment type="subcellular location">
    <subcellularLocation>
        <location evidence="1">Cell membrane</location>
        <topology evidence="1">Multi-pass membrane protein</topology>
    </subcellularLocation>
</comment>
<keyword evidence="4" id="KW-0973">c-di-GMP</keyword>
<evidence type="ECO:0000256" key="1">
    <source>
        <dbReference type="ARBA" id="ARBA00004651"/>
    </source>
</evidence>
<feature type="domain" description="EAL" evidence="10">
    <location>
        <begin position="257"/>
        <end position="511"/>
    </location>
</feature>
<evidence type="ECO:0000256" key="7">
    <source>
        <dbReference type="ARBA" id="ARBA00022989"/>
    </source>
</evidence>
<dbReference type="SMART" id="SM00052">
    <property type="entry name" value="EAL"/>
    <property type="match status" value="1"/>
</dbReference>
<dbReference type="Pfam" id="PF12792">
    <property type="entry name" value="CSS-motif"/>
    <property type="match status" value="1"/>
</dbReference>